<feature type="domain" description="EAL" evidence="3">
    <location>
        <begin position="587"/>
        <end position="838"/>
    </location>
</feature>
<evidence type="ECO:0000313" key="6">
    <source>
        <dbReference type="Proteomes" id="UP000574761"/>
    </source>
</evidence>
<reference evidence="5 6" key="1">
    <citation type="submission" date="2020-08" db="EMBL/GenBank/DDBJ databases">
        <title>Genomic Encyclopedia of Type Strains, Phase IV (KMG-IV): sequencing the most valuable type-strain genomes for metagenomic binning, comparative biology and taxonomic classification.</title>
        <authorList>
            <person name="Goeker M."/>
        </authorList>
    </citation>
    <scope>NUCLEOTIDE SEQUENCE [LARGE SCALE GENOMIC DNA]</scope>
    <source>
        <strain evidence="5 6">DSM 100211</strain>
    </source>
</reference>
<feature type="domain" description="PAC" evidence="2">
    <location>
        <begin position="215"/>
        <end position="268"/>
    </location>
</feature>
<sequence>MGSSRSANTISAAGRPQDAVFRLSPFGMGTIDAGRRFVSANSALLRMFGAAGVEDLPPLDEIAFGDDVTLALPEAGETDEAGDIASQPRELRIRRLDGSAFWCLLSILDVGRAEAPAFLLQLVDIDERKRRELDLADRESRWNHALESAGQGVWDHDFAKGELFYSRQWKAIRGMAPDEAVDGTLETWIQSVHPDDRARVLLEIERQESAEAVFNVFSYRERHRDGHWVWIESRGAVVEYGPDGRPSRIAGTDTDITERRKAEERMVQLSRRLELALDISRIGVFESNLHDKTVAWDERIRQIYGKATGAIGRTDWEDSIHPADRDHASAGVAQAIESGREYSQAFRIVRGEGEIRHIRSRGVTFVDADGVPRLVGANWDVTEDVLLQQELQHAKDLAEARSAALEEAQARLQYNALHDHLTQLPNRRYLDVALEERAIRAAAAGARLSILHIDLDRFKEINDTLGHSAGDGMLTHAARVLRAHMGPEDFVARIGGDEFVFLVCGPEKRNLGDLAERIVTAMRQPVTFEGHVCRFGASIGIASAAGSSIDGRQLLINADLALYRAKNKGRSRHEFFTSEFQAQIIVSKKTADEIMASLEQRRFLPYYQPQFCARTLDVAGVETLARWDHPERGILAPAAFLPIAEDINAVGAIDRQILERALFDLAAWDMQGVVVPKLSVNVSSRRLQDPDLCASLRALPLQAGRLSFELLESIFLDDCDPKILESLAEIRKLGIDIEVDDFGTGHASIVSLMKLLPRRLKIDRQLVKPIVRSQAQRRLVGTIIEIGRSLDITVTAEGVETAAHVRLLREMGCDLLQGFALARPMPALEIVDFVHSERWRDVQDAAPDLPERLRGSV</sequence>
<dbReference type="Pfam" id="PF00563">
    <property type="entry name" value="EAL"/>
    <property type="match status" value="1"/>
</dbReference>
<evidence type="ECO:0000259" key="2">
    <source>
        <dbReference type="PROSITE" id="PS50113"/>
    </source>
</evidence>
<dbReference type="Pfam" id="PF00990">
    <property type="entry name" value="GGDEF"/>
    <property type="match status" value="1"/>
</dbReference>
<feature type="domain" description="PAC" evidence="2">
    <location>
        <begin position="87"/>
        <end position="137"/>
    </location>
</feature>
<dbReference type="FunFam" id="3.30.70.270:FF:000001">
    <property type="entry name" value="Diguanylate cyclase domain protein"/>
    <property type="match status" value="1"/>
</dbReference>
<dbReference type="InterPro" id="IPR000014">
    <property type="entry name" value="PAS"/>
</dbReference>
<proteinExistence type="predicted"/>
<dbReference type="GO" id="GO:0003824">
    <property type="term" value="F:catalytic activity"/>
    <property type="evidence" value="ECO:0007669"/>
    <property type="project" value="UniProtKB-ARBA"/>
</dbReference>
<feature type="domain" description="PAC" evidence="2">
    <location>
        <begin position="342"/>
        <end position="393"/>
    </location>
</feature>
<accession>A0A7W6GGT9</accession>
<dbReference type="SUPFAM" id="SSF141868">
    <property type="entry name" value="EAL domain-like"/>
    <property type="match status" value="1"/>
</dbReference>
<dbReference type="RefSeq" id="WP_183798365.1">
    <property type="nucleotide sequence ID" value="NZ_JACIEE010000001.1"/>
</dbReference>
<dbReference type="InterPro" id="IPR000160">
    <property type="entry name" value="GGDEF_dom"/>
</dbReference>
<dbReference type="PANTHER" id="PTHR44757:SF2">
    <property type="entry name" value="BIOFILM ARCHITECTURE MAINTENANCE PROTEIN MBAA"/>
    <property type="match status" value="1"/>
</dbReference>
<dbReference type="CDD" id="cd01948">
    <property type="entry name" value="EAL"/>
    <property type="match status" value="1"/>
</dbReference>
<dbReference type="PANTHER" id="PTHR44757">
    <property type="entry name" value="DIGUANYLATE CYCLASE DGCP"/>
    <property type="match status" value="1"/>
</dbReference>
<dbReference type="Proteomes" id="UP000574761">
    <property type="component" value="Unassembled WGS sequence"/>
</dbReference>
<dbReference type="InterPro" id="IPR052155">
    <property type="entry name" value="Biofilm_reg_signaling"/>
</dbReference>
<feature type="domain" description="GGDEF" evidence="4">
    <location>
        <begin position="446"/>
        <end position="578"/>
    </location>
</feature>
<dbReference type="Pfam" id="PF13426">
    <property type="entry name" value="PAS_9"/>
    <property type="match status" value="1"/>
</dbReference>
<dbReference type="CDD" id="cd01949">
    <property type="entry name" value="GGDEF"/>
    <property type="match status" value="1"/>
</dbReference>
<dbReference type="InterPro" id="IPR013655">
    <property type="entry name" value="PAS_fold_3"/>
</dbReference>
<protein>
    <submittedName>
        <fullName evidence="5">Diguanylate cyclase (GGDEF)-like protein/PAS domain S-box-containing protein</fullName>
    </submittedName>
</protein>
<dbReference type="Gene3D" id="3.30.450.20">
    <property type="entry name" value="PAS domain"/>
    <property type="match status" value="3"/>
</dbReference>
<dbReference type="InterPro" id="IPR000700">
    <property type="entry name" value="PAS-assoc_C"/>
</dbReference>
<dbReference type="SMART" id="SM00086">
    <property type="entry name" value="PAC"/>
    <property type="match status" value="3"/>
</dbReference>
<keyword evidence="6" id="KW-1185">Reference proteome</keyword>
<dbReference type="SUPFAM" id="SSF55073">
    <property type="entry name" value="Nucleotide cyclase"/>
    <property type="match status" value="1"/>
</dbReference>
<dbReference type="InterPro" id="IPR001633">
    <property type="entry name" value="EAL_dom"/>
</dbReference>
<dbReference type="InterPro" id="IPR029787">
    <property type="entry name" value="Nucleotide_cyclase"/>
</dbReference>
<dbReference type="SMART" id="SM00052">
    <property type="entry name" value="EAL"/>
    <property type="match status" value="1"/>
</dbReference>
<comment type="caution">
    <text evidence="5">The sequence shown here is derived from an EMBL/GenBank/DDBJ whole genome shotgun (WGS) entry which is preliminary data.</text>
</comment>
<dbReference type="PROSITE" id="PS50112">
    <property type="entry name" value="PAS"/>
    <property type="match status" value="1"/>
</dbReference>
<dbReference type="NCBIfam" id="TIGR00229">
    <property type="entry name" value="sensory_box"/>
    <property type="match status" value="3"/>
</dbReference>
<dbReference type="Gene3D" id="3.30.70.270">
    <property type="match status" value="1"/>
</dbReference>
<dbReference type="SMART" id="SM00091">
    <property type="entry name" value="PAS"/>
    <property type="match status" value="3"/>
</dbReference>
<dbReference type="NCBIfam" id="TIGR00254">
    <property type="entry name" value="GGDEF"/>
    <property type="match status" value="1"/>
</dbReference>
<gene>
    <name evidence="5" type="ORF">GGQ64_000432</name>
</gene>
<dbReference type="CDD" id="cd00130">
    <property type="entry name" value="PAS"/>
    <property type="match status" value="2"/>
</dbReference>
<dbReference type="AlphaFoldDB" id="A0A7W6GGT9"/>
<evidence type="ECO:0000259" key="3">
    <source>
        <dbReference type="PROSITE" id="PS50883"/>
    </source>
</evidence>
<dbReference type="InterPro" id="IPR035965">
    <property type="entry name" value="PAS-like_dom_sf"/>
</dbReference>
<dbReference type="PROSITE" id="PS50887">
    <property type="entry name" value="GGDEF"/>
    <property type="match status" value="1"/>
</dbReference>
<dbReference type="InterPro" id="IPR001610">
    <property type="entry name" value="PAC"/>
</dbReference>
<dbReference type="PROSITE" id="PS50113">
    <property type="entry name" value="PAC"/>
    <property type="match status" value="3"/>
</dbReference>
<organism evidence="5 6">
    <name type="scientific">Mycoplana azooxidifex</name>
    <dbReference type="NCBI Taxonomy" id="1636188"/>
    <lineage>
        <taxon>Bacteria</taxon>
        <taxon>Pseudomonadati</taxon>
        <taxon>Pseudomonadota</taxon>
        <taxon>Alphaproteobacteria</taxon>
        <taxon>Hyphomicrobiales</taxon>
        <taxon>Rhizobiaceae</taxon>
        <taxon>Mycoplana</taxon>
    </lineage>
</organism>
<evidence type="ECO:0000259" key="1">
    <source>
        <dbReference type="PROSITE" id="PS50112"/>
    </source>
</evidence>
<evidence type="ECO:0000259" key="4">
    <source>
        <dbReference type="PROSITE" id="PS50887"/>
    </source>
</evidence>
<feature type="domain" description="PAS" evidence="1">
    <location>
        <begin position="138"/>
        <end position="211"/>
    </location>
</feature>
<dbReference type="SUPFAM" id="SSF55785">
    <property type="entry name" value="PYP-like sensor domain (PAS domain)"/>
    <property type="match status" value="3"/>
</dbReference>
<dbReference type="Gene3D" id="3.20.20.450">
    <property type="entry name" value="EAL domain"/>
    <property type="match status" value="1"/>
</dbReference>
<dbReference type="Pfam" id="PF08447">
    <property type="entry name" value="PAS_3"/>
    <property type="match status" value="2"/>
</dbReference>
<dbReference type="PROSITE" id="PS50883">
    <property type="entry name" value="EAL"/>
    <property type="match status" value="1"/>
</dbReference>
<dbReference type="SMART" id="SM00267">
    <property type="entry name" value="GGDEF"/>
    <property type="match status" value="1"/>
</dbReference>
<name>A0A7W6GGT9_9HYPH</name>
<dbReference type="EMBL" id="JACIEE010000001">
    <property type="protein sequence ID" value="MBB3975256.1"/>
    <property type="molecule type" value="Genomic_DNA"/>
</dbReference>
<dbReference type="InterPro" id="IPR035919">
    <property type="entry name" value="EAL_sf"/>
</dbReference>
<evidence type="ECO:0000313" key="5">
    <source>
        <dbReference type="EMBL" id="MBB3975256.1"/>
    </source>
</evidence>
<dbReference type="Gene3D" id="2.10.70.100">
    <property type="match status" value="1"/>
</dbReference>
<dbReference type="InterPro" id="IPR043128">
    <property type="entry name" value="Rev_trsase/Diguanyl_cyclase"/>
</dbReference>